<sequence>MNEIKIPSIEFVRLKKGITEEELNDYIAENDDDSFIVYLRYKYDFEEEWTYSTECAAWNCCEDTISWLNDWYEGQQNVEFLAISKLGEGYDC</sequence>
<dbReference type="RefSeq" id="WP_118010742.1">
    <property type="nucleotide sequence ID" value="NZ_QSGD01000005.1"/>
</dbReference>
<evidence type="ECO:0000313" key="1">
    <source>
        <dbReference type="EMBL" id="RHB08759.1"/>
    </source>
</evidence>
<dbReference type="AlphaFoldDB" id="A0A413UEQ9"/>
<proteinExistence type="predicted"/>
<organism evidence="1 2">
    <name type="scientific">Holdemanella biformis</name>
    <dbReference type="NCBI Taxonomy" id="1735"/>
    <lineage>
        <taxon>Bacteria</taxon>
        <taxon>Bacillati</taxon>
        <taxon>Bacillota</taxon>
        <taxon>Erysipelotrichia</taxon>
        <taxon>Erysipelotrichales</taxon>
        <taxon>Erysipelotrichaceae</taxon>
        <taxon>Holdemanella</taxon>
    </lineage>
</organism>
<protein>
    <submittedName>
        <fullName evidence="1">Uncharacterized protein</fullName>
    </submittedName>
</protein>
<dbReference type="EMBL" id="QSGD01000005">
    <property type="protein sequence ID" value="RHB08759.1"/>
    <property type="molecule type" value="Genomic_DNA"/>
</dbReference>
<gene>
    <name evidence="1" type="ORF">DW907_02415</name>
</gene>
<dbReference type="Proteomes" id="UP000285288">
    <property type="component" value="Unassembled WGS sequence"/>
</dbReference>
<comment type="caution">
    <text evidence="1">The sequence shown here is derived from an EMBL/GenBank/DDBJ whole genome shotgun (WGS) entry which is preliminary data.</text>
</comment>
<name>A0A413UEQ9_9FIRM</name>
<accession>A0A413UEQ9</accession>
<reference evidence="1 2" key="1">
    <citation type="submission" date="2018-08" db="EMBL/GenBank/DDBJ databases">
        <title>A genome reference for cultivated species of the human gut microbiota.</title>
        <authorList>
            <person name="Zou Y."/>
            <person name="Xue W."/>
            <person name="Luo G."/>
        </authorList>
    </citation>
    <scope>NUCLEOTIDE SEQUENCE [LARGE SCALE GENOMIC DNA]</scope>
    <source>
        <strain evidence="1 2">AM42-13AC</strain>
    </source>
</reference>
<evidence type="ECO:0000313" key="2">
    <source>
        <dbReference type="Proteomes" id="UP000285288"/>
    </source>
</evidence>